<comment type="caution">
    <text evidence="1">The sequence shown here is derived from an EMBL/GenBank/DDBJ whole genome shotgun (WGS) entry which is preliminary data.</text>
</comment>
<sequence length="101" mass="11886">MIKFFAFKLSIRCLKSSKFLFPTCRSCRFLSLFSWSSSIVVLWILKTSEMSLKFRKISFWRAIHFSLNSWSFWSPSDTVSGISLNKPTNPFIMFRILVKIS</sequence>
<dbReference type="EMBL" id="JWZT01000787">
    <property type="protein sequence ID" value="KII73544.1"/>
    <property type="molecule type" value="Genomic_DNA"/>
</dbReference>
<dbReference type="Proteomes" id="UP000031668">
    <property type="component" value="Unassembled WGS sequence"/>
</dbReference>
<gene>
    <name evidence="1" type="ORF">RF11_03506</name>
</gene>
<evidence type="ECO:0000313" key="1">
    <source>
        <dbReference type="EMBL" id="KII73544.1"/>
    </source>
</evidence>
<proteinExistence type="predicted"/>
<accession>A0A0C2J6T8</accession>
<dbReference type="AlphaFoldDB" id="A0A0C2J6T8"/>
<organism evidence="1 2">
    <name type="scientific">Thelohanellus kitauei</name>
    <name type="common">Myxosporean</name>
    <dbReference type="NCBI Taxonomy" id="669202"/>
    <lineage>
        <taxon>Eukaryota</taxon>
        <taxon>Metazoa</taxon>
        <taxon>Cnidaria</taxon>
        <taxon>Myxozoa</taxon>
        <taxon>Myxosporea</taxon>
        <taxon>Bivalvulida</taxon>
        <taxon>Platysporina</taxon>
        <taxon>Myxobolidae</taxon>
        <taxon>Thelohanellus</taxon>
    </lineage>
</organism>
<reference evidence="1 2" key="1">
    <citation type="journal article" date="2014" name="Genome Biol. Evol.">
        <title>The genome of the myxosporean Thelohanellus kitauei shows adaptations to nutrient acquisition within its fish host.</title>
        <authorList>
            <person name="Yang Y."/>
            <person name="Xiong J."/>
            <person name="Zhou Z."/>
            <person name="Huo F."/>
            <person name="Miao W."/>
            <person name="Ran C."/>
            <person name="Liu Y."/>
            <person name="Zhang J."/>
            <person name="Feng J."/>
            <person name="Wang M."/>
            <person name="Wang M."/>
            <person name="Wang L."/>
            <person name="Yao B."/>
        </authorList>
    </citation>
    <scope>NUCLEOTIDE SEQUENCE [LARGE SCALE GENOMIC DNA]</scope>
    <source>
        <strain evidence="1">Wuqing</strain>
    </source>
</reference>
<protein>
    <submittedName>
        <fullName evidence="1">Uncharacterized protein</fullName>
    </submittedName>
</protein>
<name>A0A0C2J6T8_THEKT</name>
<keyword evidence="2" id="KW-1185">Reference proteome</keyword>
<evidence type="ECO:0000313" key="2">
    <source>
        <dbReference type="Proteomes" id="UP000031668"/>
    </source>
</evidence>